<organism evidence="2 3">
    <name type="scientific">Symmachiella macrocystis</name>
    <dbReference type="NCBI Taxonomy" id="2527985"/>
    <lineage>
        <taxon>Bacteria</taxon>
        <taxon>Pseudomonadati</taxon>
        <taxon>Planctomycetota</taxon>
        <taxon>Planctomycetia</taxon>
        <taxon>Planctomycetales</taxon>
        <taxon>Planctomycetaceae</taxon>
        <taxon>Symmachiella</taxon>
    </lineage>
</organism>
<evidence type="ECO:0000313" key="2">
    <source>
        <dbReference type="EMBL" id="TWU07006.1"/>
    </source>
</evidence>
<evidence type="ECO:0000313" key="3">
    <source>
        <dbReference type="Proteomes" id="UP000320735"/>
    </source>
</evidence>
<gene>
    <name evidence="2" type="ORF">CA54_54100</name>
</gene>
<sequence length="103" mass="11054">MIQMPFALAPPYMVVSSLAVAVLFVFCAIVPVLLVAIFRNRIGRISGIMSLTACVLGLSLAAIRLWELMGRNALAYWTTHCAALFLFSAIGALVLLRRKGGSG</sequence>
<feature type="transmembrane region" description="Helical" evidence="1">
    <location>
        <begin position="45"/>
        <end position="63"/>
    </location>
</feature>
<comment type="caution">
    <text evidence="2">The sequence shown here is derived from an EMBL/GenBank/DDBJ whole genome shotgun (WGS) entry which is preliminary data.</text>
</comment>
<feature type="transmembrane region" description="Helical" evidence="1">
    <location>
        <begin position="75"/>
        <end position="96"/>
    </location>
</feature>
<keyword evidence="1" id="KW-0812">Transmembrane</keyword>
<evidence type="ECO:0000256" key="1">
    <source>
        <dbReference type="SAM" id="Phobius"/>
    </source>
</evidence>
<keyword evidence="1" id="KW-0472">Membrane</keyword>
<proteinExistence type="predicted"/>
<keyword evidence="3" id="KW-1185">Reference proteome</keyword>
<keyword evidence="1" id="KW-1133">Transmembrane helix</keyword>
<dbReference type="Proteomes" id="UP000320735">
    <property type="component" value="Unassembled WGS sequence"/>
</dbReference>
<reference evidence="2 3" key="1">
    <citation type="submission" date="2019-02" db="EMBL/GenBank/DDBJ databases">
        <title>Deep-cultivation of Planctomycetes and their phenomic and genomic characterization uncovers novel biology.</title>
        <authorList>
            <person name="Wiegand S."/>
            <person name="Jogler M."/>
            <person name="Boedeker C."/>
            <person name="Pinto D."/>
            <person name="Vollmers J."/>
            <person name="Rivas-Marin E."/>
            <person name="Kohn T."/>
            <person name="Peeters S.H."/>
            <person name="Heuer A."/>
            <person name="Rast P."/>
            <person name="Oberbeckmann S."/>
            <person name="Bunk B."/>
            <person name="Jeske O."/>
            <person name="Meyerdierks A."/>
            <person name="Storesund J.E."/>
            <person name="Kallscheuer N."/>
            <person name="Luecker S."/>
            <person name="Lage O.M."/>
            <person name="Pohl T."/>
            <person name="Merkel B.J."/>
            <person name="Hornburger P."/>
            <person name="Mueller R.-W."/>
            <person name="Bruemmer F."/>
            <person name="Labrenz M."/>
            <person name="Spormann A.M."/>
            <person name="Op Den Camp H."/>
            <person name="Overmann J."/>
            <person name="Amann R."/>
            <person name="Jetten M.S.M."/>
            <person name="Mascher T."/>
            <person name="Medema M.H."/>
            <person name="Devos D.P."/>
            <person name="Kaster A.-K."/>
            <person name="Ovreas L."/>
            <person name="Rohde M."/>
            <person name="Galperin M.Y."/>
            <person name="Jogler C."/>
        </authorList>
    </citation>
    <scope>NUCLEOTIDE SEQUENCE [LARGE SCALE GENOMIC DNA]</scope>
    <source>
        <strain evidence="2 3">CA54</strain>
    </source>
</reference>
<feature type="transmembrane region" description="Helical" evidence="1">
    <location>
        <begin position="12"/>
        <end position="38"/>
    </location>
</feature>
<dbReference type="AlphaFoldDB" id="A0A5C6B6V0"/>
<dbReference type="EMBL" id="SJPP01000003">
    <property type="protein sequence ID" value="TWU07006.1"/>
    <property type="molecule type" value="Genomic_DNA"/>
</dbReference>
<name>A0A5C6B6V0_9PLAN</name>
<accession>A0A5C6B6V0</accession>
<protein>
    <submittedName>
        <fullName evidence="2">Uncharacterized protein</fullName>
    </submittedName>
</protein>